<name>A0A8S5PB02_9CAUD</name>
<reference evidence="1" key="1">
    <citation type="journal article" date="2021" name="Proc. Natl. Acad. Sci. U.S.A.">
        <title>A Catalog of Tens of Thousands of Viruses from Human Metagenomes Reveals Hidden Associations with Chronic Diseases.</title>
        <authorList>
            <person name="Tisza M.J."/>
            <person name="Buck C.B."/>
        </authorList>
    </citation>
    <scope>NUCLEOTIDE SEQUENCE</scope>
    <source>
        <strain evidence="1">Ctsfh5</strain>
    </source>
</reference>
<protein>
    <submittedName>
        <fullName evidence="1">Tail protein</fullName>
    </submittedName>
</protein>
<proteinExistence type="predicted"/>
<dbReference type="EMBL" id="BK015369">
    <property type="protein sequence ID" value="DAE03635.1"/>
    <property type="molecule type" value="Genomic_DNA"/>
</dbReference>
<sequence>MRIYYETGKGKEKIYLDQPPYWMQTGDFLDYLWEYELSGKRVGKLRKTVQEKEFTITVFGNTKEQYAKNLNLLHEALEKDILENTPGRFYFGEYYLSCYIFASEKTEWEGFSYSMDNTFRLIQTDPSWIKETSYQFHQQQLPVKEPDIQYPVISGGTYSEKALENQAVLGEFPFDFARTSDIKIEYPMFGFPFDFVATSYGRRTINNPSFADSNFILTVYGFADNPSIMIGGHPYTVYATIYEGERMVINSVDRTVLKIGRMGEVTSLYNSREKNISVFQKIPSGAHVMTWPGSYGIDLTLLDERSEPKWSF</sequence>
<accession>A0A8S5PB02</accession>
<evidence type="ECO:0000313" key="1">
    <source>
        <dbReference type="EMBL" id="DAE03635.1"/>
    </source>
</evidence>
<organism evidence="1">
    <name type="scientific">Siphoviridae sp. ctsfh5</name>
    <dbReference type="NCBI Taxonomy" id="2825697"/>
    <lineage>
        <taxon>Viruses</taxon>
        <taxon>Duplodnaviria</taxon>
        <taxon>Heunggongvirae</taxon>
        <taxon>Uroviricota</taxon>
        <taxon>Caudoviricetes</taxon>
    </lineage>
</organism>